<dbReference type="InterPro" id="IPR036291">
    <property type="entry name" value="NAD(P)-bd_dom_sf"/>
</dbReference>
<dbReference type="InterPro" id="IPR020843">
    <property type="entry name" value="ER"/>
</dbReference>
<dbReference type="Gene3D" id="3.90.180.10">
    <property type="entry name" value="Medium-chain alcohol dehydrogenases, catalytic domain"/>
    <property type="match status" value="1"/>
</dbReference>
<accession>A0ABU0EVP3</accession>
<dbReference type="EMBL" id="JAUSUT010000001">
    <property type="protein sequence ID" value="MDQ0379385.1"/>
    <property type="molecule type" value="Genomic_DNA"/>
</dbReference>
<feature type="domain" description="Enoyl reductase (ER)" evidence="3">
    <location>
        <begin position="18"/>
        <end position="330"/>
    </location>
</feature>
<dbReference type="Pfam" id="PF08240">
    <property type="entry name" value="ADH_N"/>
    <property type="match status" value="1"/>
</dbReference>
<evidence type="ECO:0000259" key="3">
    <source>
        <dbReference type="SMART" id="SM00829"/>
    </source>
</evidence>
<evidence type="ECO:0000313" key="5">
    <source>
        <dbReference type="Proteomes" id="UP001229651"/>
    </source>
</evidence>
<dbReference type="SUPFAM" id="SSF50129">
    <property type="entry name" value="GroES-like"/>
    <property type="match status" value="1"/>
</dbReference>
<sequence length="333" mass="35369">MAATRGQLMRAVVMDAPGGPEVLQVREVPTPEVRDGWTLVRVKGFGLNRSELMTRQGHSPNVRFPRVLGIECVGEVVESRDPRLAPGTTVAAVMGEMGREFDGGYAEYALLPDDLLIPVRTELPWDVFAALPETYLTAWGSLEVLGSTSPGQTLLVRGGTSSVGMAALSLARERGLVTIATTRKREKVASLEKAGADHVVVDSGDIAADVRALVPDGPDYVLDLVGAPTVVDSLQLVARGGTVCMTGMLSGKWVVPDFEPVAMIPSGTKLTAFQSNDIRGTAGGEALQQIVDGVARGVYHPNVDRVFRLDDIVAAHTYMEANQAAGKVVVLND</sequence>
<name>A0ABU0EVP3_9PSEU</name>
<comment type="caution">
    <text evidence="4">The sequence shown here is derived from an EMBL/GenBank/DDBJ whole genome shotgun (WGS) entry which is preliminary data.</text>
</comment>
<dbReference type="PANTHER" id="PTHR48106">
    <property type="entry name" value="QUINONE OXIDOREDUCTASE PIG3-RELATED"/>
    <property type="match status" value="1"/>
</dbReference>
<dbReference type="Proteomes" id="UP001229651">
    <property type="component" value="Unassembled WGS sequence"/>
</dbReference>
<dbReference type="Gene3D" id="3.40.50.720">
    <property type="entry name" value="NAD(P)-binding Rossmann-like Domain"/>
    <property type="match status" value="1"/>
</dbReference>
<evidence type="ECO:0000256" key="2">
    <source>
        <dbReference type="ARBA" id="ARBA00023002"/>
    </source>
</evidence>
<reference evidence="4 5" key="1">
    <citation type="submission" date="2023-07" db="EMBL/GenBank/DDBJ databases">
        <title>Sequencing the genomes of 1000 actinobacteria strains.</title>
        <authorList>
            <person name="Klenk H.-P."/>
        </authorList>
    </citation>
    <scope>NUCLEOTIDE SEQUENCE [LARGE SCALE GENOMIC DNA]</scope>
    <source>
        <strain evidence="4 5">DSM 45805</strain>
    </source>
</reference>
<dbReference type="InterPro" id="IPR013154">
    <property type="entry name" value="ADH-like_N"/>
</dbReference>
<evidence type="ECO:0000256" key="1">
    <source>
        <dbReference type="ARBA" id="ARBA00022857"/>
    </source>
</evidence>
<dbReference type="SMART" id="SM00829">
    <property type="entry name" value="PKS_ER"/>
    <property type="match status" value="1"/>
</dbReference>
<keyword evidence="1" id="KW-0521">NADP</keyword>
<protein>
    <submittedName>
        <fullName evidence="4">NADPH:quinone reductase-like Zn-dependent oxidoreductase</fullName>
    </submittedName>
</protein>
<organism evidence="4 5">
    <name type="scientific">Amycolatopsis thermophila</name>
    <dbReference type="NCBI Taxonomy" id="206084"/>
    <lineage>
        <taxon>Bacteria</taxon>
        <taxon>Bacillati</taxon>
        <taxon>Actinomycetota</taxon>
        <taxon>Actinomycetes</taxon>
        <taxon>Pseudonocardiales</taxon>
        <taxon>Pseudonocardiaceae</taxon>
        <taxon>Amycolatopsis</taxon>
    </lineage>
</organism>
<keyword evidence="2" id="KW-0560">Oxidoreductase</keyword>
<proteinExistence type="predicted"/>
<dbReference type="SUPFAM" id="SSF51735">
    <property type="entry name" value="NAD(P)-binding Rossmann-fold domains"/>
    <property type="match status" value="1"/>
</dbReference>
<dbReference type="RefSeq" id="WP_306992689.1">
    <property type="nucleotide sequence ID" value="NZ_JAUSUT010000001.1"/>
</dbReference>
<dbReference type="Pfam" id="PF13602">
    <property type="entry name" value="ADH_zinc_N_2"/>
    <property type="match status" value="1"/>
</dbReference>
<dbReference type="InterPro" id="IPR011032">
    <property type="entry name" value="GroES-like_sf"/>
</dbReference>
<gene>
    <name evidence="4" type="ORF">FB470_003379</name>
</gene>
<evidence type="ECO:0000313" key="4">
    <source>
        <dbReference type="EMBL" id="MDQ0379385.1"/>
    </source>
</evidence>
<dbReference type="PANTHER" id="PTHR48106:SF18">
    <property type="entry name" value="QUINONE OXIDOREDUCTASE PIG3"/>
    <property type="match status" value="1"/>
</dbReference>
<keyword evidence="5" id="KW-1185">Reference proteome</keyword>